<keyword evidence="3" id="KW-1185">Reference proteome</keyword>
<dbReference type="AlphaFoldDB" id="A0A6J3MCP7"/>
<reference evidence="4" key="2">
    <citation type="submission" date="2020-04" db="EMBL/GenBank/DDBJ databases">
        <authorList>
            <consortium name="NCBI Genome Project"/>
        </authorList>
    </citation>
    <scope>NUCLEOTIDE SEQUENCE</scope>
    <source>
        <strain evidence="4">CBS 342.82</strain>
    </source>
</reference>
<accession>A0A6J3MCP7</accession>
<sequence length="241" mass="25756">MDPATATTHDAPPASLVPEKLHVKHAQEETAESSTPSQAAEPTKPADPVEHVAPSIPVAPKEPEITLEAVPQPEGLSRDMSTLSHNPSILSNNANNLTYSNRESEGLEVFAPYSTSPEVVYPAYTDQPIDRNSLVPPGHYRNSVAPAYSANEYSGDNYADKKSRFSASGYQVPPEQNDHRDSAIQNNFLEKQSSPAAPPKKRYLGMSLAMLLGVIALIIVVLTALGVGLGVGLKKKPAPSL</sequence>
<protein>
    <submittedName>
        <fullName evidence="4">Uncharacterized protein</fullName>
    </submittedName>
</protein>
<reference evidence="4" key="3">
    <citation type="submission" date="2025-08" db="UniProtKB">
        <authorList>
            <consortium name="RefSeq"/>
        </authorList>
    </citation>
    <scope>IDENTIFICATION</scope>
    <source>
        <strain evidence="4">CBS 342.82</strain>
    </source>
</reference>
<dbReference type="Proteomes" id="UP000504637">
    <property type="component" value="Unplaced"/>
</dbReference>
<feature type="transmembrane region" description="Helical" evidence="2">
    <location>
        <begin position="208"/>
        <end position="233"/>
    </location>
</feature>
<reference evidence="4" key="1">
    <citation type="submission" date="2020-01" db="EMBL/GenBank/DDBJ databases">
        <authorList>
            <consortium name="DOE Joint Genome Institute"/>
            <person name="Haridas S."/>
            <person name="Albert R."/>
            <person name="Binder M."/>
            <person name="Bloem J."/>
            <person name="Labutti K."/>
            <person name="Salamov A."/>
            <person name="Andreopoulos B."/>
            <person name="Baker S.E."/>
            <person name="Barry K."/>
            <person name="Bills G."/>
            <person name="Bluhm B.H."/>
            <person name="Cannon C."/>
            <person name="Castanera R."/>
            <person name="Culley D.E."/>
            <person name="Daum C."/>
            <person name="Ezra D."/>
            <person name="Gonzalez J.B."/>
            <person name="Henrissat B."/>
            <person name="Kuo A."/>
            <person name="Liang C."/>
            <person name="Lipzen A."/>
            <person name="Lutzoni F."/>
            <person name="Magnuson J."/>
            <person name="Mondo S."/>
            <person name="Nolan M."/>
            <person name="Ohm R."/>
            <person name="Pangilinan J."/>
            <person name="Park H.-J."/>
            <person name="Ramirez L."/>
            <person name="Alfaro M."/>
            <person name="Sun H."/>
            <person name="Tritt A."/>
            <person name="Yoshinaga Y."/>
            <person name="Zwiers L.-H."/>
            <person name="Turgeon B.G."/>
            <person name="Goodwin S.B."/>
            <person name="Spatafora J.W."/>
            <person name="Crous P.W."/>
            <person name="Grigoriev I.V."/>
        </authorList>
    </citation>
    <scope>NUCLEOTIDE SEQUENCE</scope>
    <source>
        <strain evidence="4">CBS 342.82</strain>
    </source>
</reference>
<evidence type="ECO:0000256" key="2">
    <source>
        <dbReference type="SAM" id="Phobius"/>
    </source>
</evidence>
<evidence type="ECO:0000313" key="3">
    <source>
        <dbReference type="Proteomes" id="UP000504637"/>
    </source>
</evidence>
<dbReference type="RefSeq" id="XP_033462831.1">
    <property type="nucleotide sequence ID" value="XM_033609106.1"/>
</dbReference>
<keyword evidence="2" id="KW-0472">Membrane</keyword>
<name>A0A6J3MCP7_9PEZI</name>
<gene>
    <name evidence="4" type="ORF">K489DRAFT_98644</name>
</gene>
<feature type="region of interest" description="Disordered" evidence="1">
    <location>
        <begin position="1"/>
        <end position="64"/>
    </location>
</feature>
<evidence type="ECO:0000313" key="4">
    <source>
        <dbReference type="RefSeq" id="XP_033462831.1"/>
    </source>
</evidence>
<keyword evidence="2" id="KW-1133">Transmembrane helix</keyword>
<organism evidence="4">
    <name type="scientific">Dissoconium aciculare CBS 342.82</name>
    <dbReference type="NCBI Taxonomy" id="1314786"/>
    <lineage>
        <taxon>Eukaryota</taxon>
        <taxon>Fungi</taxon>
        <taxon>Dikarya</taxon>
        <taxon>Ascomycota</taxon>
        <taxon>Pezizomycotina</taxon>
        <taxon>Dothideomycetes</taxon>
        <taxon>Dothideomycetidae</taxon>
        <taxon>Mycosphaerellales</taxon>
        <taxon>Dissoconiaceae</taxon>
        <taxon>Dissoconium</taxon>
    </lineage>
</organism>
<keyword evidence="2" id="KW-0812">Transmembrane</keyword>
<feature type="compositionally biased region" description="Basic and acidic residues" evidence="1">
    <location>
        <begin position="19"/>
        <end position="28"/>
    </location>
</feature>
<dbReference type="GeneID" id="54366907"/>
<feature type="compositionally biased region" description="Low complexity" evidence="1">
    <location>
        <begin position="1"/>
        <end position="14"/>
    </location>
</feature>
<proteinExistence type="predicted"/>
<evidence type="ECO:0000256" key="1">
    <source>
        <dbReference type="SAM" id="MobiDB-lite"/>
    </source>
</evidence>